<dbReference type="GO" id="GO:0008320">
    <property type="term" value="F:protein transmembrane transporter activity"/>
    <property type="evidence" value="ECO:0007669"/>
    <property type="project" value="TreeGrafter"/>
</dbReference>
<dbReference type="EMBL" id="WMBQ01000001">
    <property type="protein sequence ID" value="MTD92728.1"/>
    <property type="molecule type" value="Genomic_DNA"/>
</dbReference>
<gene>
    <name evidence="8" type="ORF">GIW81_00070</name>
</gene>
<dbReference type="Gene3D" id="3.10.20.310">
    <property type="entry name" value="membrane protein fhac"/>
    <property type="match status" value="1"/>
</dbReference>
<organism evidence="8 9">
    <name type="scientific">Hyphomicrobium album</name>
    <dbReference type="NCBI Taxonomy" id="2665159"/>
    <lineage>
        <taxon>Bacteria</taxon>
        <taxon>Pseudomonadati</taxon>
        <taxon>Pseudomonadota</taxon>
        <taxon>Alphaproteobacteria</taxon>
        <taxon>Hyphomicrobiales</taxon>
        <taxon>Hyphomicrobiaceae</taxon>
        <taxon>Hyphomicrobium</taxon>
    </lineage>
</organism>
<evidence type="ECO:0000256" key="1">
    <source>
        <dbReference type="ARBA" id="ARBA00022452"/>
    </source>
</evidence>
<evidence type="ECO:0000256" key="2">
    <source>
        <dbReference type="ARBA" id="ARBA00022692"/>
    </source>
</evidence>
<dbReference type="PANTHER" id="PTHR34597:SF6">
    <property type="entry name" value="BLR6126 PROTEIN"/>
    <property type="match status" value="1"/>
</dbReference>
<dbReference type="AlphaFoldDB" id="A0A6I3KDV9"/>
<keyword evidence="3" id="KW-0998">Cell outer membrane</keyword>
<keyword evidence="5" id="KW-0732">Signal</keyword>
<keyword evidence="1" id="KW-1134">Transmembrane beta strand</keyword>
<evidence type="ECO:0000259" key="6">
    <source>
        <dbReference type="Pfam" id="PF03865"/>
    </source>
</evidence>
<dbReference type="Gene3D" id="2.40.160.50">
    <property type="entry name" value="membrane protein fhac: a member of the omp85/tpsb transporter family"/>
    <property type="match status" value="1"/>
</dbReference>
<dbReference type="InterPro" id="IPR005565">
    <property type="entry name" value="Hemolysn_activator_HlyB_C"/>
</dbReference>
<dbReference type="GO" id="GO:0046819">
    <property type="term" value="P:protein secretion by the type V secretion system"/>
    <property type="evidence" value="ECO:0007669"/>
    <property type="project" value="TreeGrafter"/>
</dbReference>
<evidence type="ECO:0000256" key="3">
    <source>
        <dbReference type="ARBA" id="ARBA00023237"/>
    </source>
</evidence>
<feature type="domain" description="Polypeptide-transport-associated ShlB-type" evidence="7">
    <location>
        <begin position="85"/>
        <end position="159"/>
    </location>
</feature>
<dbReference type="RefSeq" id="WP_154737323.1">
    <property type="nucleotide sequence ID" value="NZ_WMBQ01000001.1"/>
</dbReference>
<dbReference type="SUPFAM" id="SSF56935">
    <property type="entry name" value="Porins"/>
    <property type="match status" value="1"/>
</dbReference>
<dbReference type="Proteomes" id="UP000440694">
    <property type="component" value="Unassembled WGS sequence"/>
</dbReference>
<evidence type="ECO:0000259" key="7">
    <source>
        <dbReference type="Pfam" id="PF08479"/>
    </source>
</evidence>
<accession>A0A6I3KDV9</accession>
<reference evidence="8 9" key="1">
    <citation type="submission" date="2019-11" db="EMBL/GenBank/DDBJ databases">
        <title>Identification of a novel strain.</title>
        <authorList>
            <person name="Xu Q."/>
            <person name="Wang G."/>
        </authorList>
    </citation>
    <scope>NUCLEOTIDE SEQUENCE [LARGE SCALE GENOMIC DNA]</scope>
    <source>
        <strain evidence="9">xq</strain>
    </source>
</reference>
<keyword evidence="2" id="KW-0812">Transmembrane</keyword>
<dbReference type="InterPro" id="IPR051544">
    <property type="entry name" value="TPS_OM_transporter"/>
</dbReference>
<evidence type="ECO:0000313" key="9">
    <source>
        <dbReference type="Proteomes" id="UP000440694"/>
    </source>
</evidence>
<keyword evidence="9" id="KW-1185">Reference proteome</keyword>
<feature type="signal peptide" evidence="5">
    <location>
        <begin position="1"/>
        <end position="37"/>
    </location>
</feature>
<feature type="compositionally biased region" description="Low complexity" evidence="4">
    <location>
        <begin position="35"/>
        <end position="49"/>
    </location>
</feature>
<dbReference type="Pfam" id="PF08479">
    <property type="entry name" value="POTRA_2"/>
    <property type="match status" value="1"/>
</dbReference>
<comment type="caution">
    <text evidence="8">The sequence shown here is derived from an EMBL/GenBank/DDBJ whole genome shotgun (WGS) entry which is preliminary data.</text>
</comment>
<evidence type="ECO:0000256" key="4">
    <source>
        <dbReference type="SAM" id="MobiDB-lite"/>
    </source>
</evidence>
<evidence type="ECO:0000313" key="8">
    <source>
        <dbReference type="EMBL" id="MTD92728.1"/>
    </source>
</evidence>
<protein>
    <submittedName>
        <fullName evidence="8">ShlB/FhaC/HecB family hemolysin secretion/activation protein</fullName>
    </submittedName>
</protein>
<dbReference type="Pfam" id="PF03865">
    <property type="entry name" value="ShlB"/>
    <property type="match status" value="1"/>
</dbReference>
<feature type="region of interest" description="Disordered" evidence="4">
    <location>
        <begin position="35"/>
        <end position="82"/>
    </location>
</feature>
<dbReference type="GO" id="GO:0098046">
    <property type="term" value="C:type V protein secretion system complex"/>
    <property type="evidence" value="ECO:0007669"/>
    <property type="project" value="TreeGrafter"/>
</dbReference>
<feature type="chain" id="PRO_5026033065" evidence="5">
    <location>
        <begin position="38"/>
        <end position="591"/>
    </location>
</feature>
<name>A0A6I3KDV9_9HYPH</name>
<evidence type="ECO:0000256" key="5">
    <source>
        <dbReference type="SAM" id="SignalP"/>
    </source>
</evidence>
<keyword evidence="1" id="KW-0472">Membrane</keyword>
<feature type="compositionally biased region" description="Polar residues" evidence="4">
    <location>
        <begin position="50"/>
        <end position="62"/>
    </location>
</feature>
<dbReference type="InterPro" id="IPR013686">
    <property type="entry name" value="Polypept-transport_assoc_ShlB"/>
</dbReference>
<proteinExistence type="predicted"/>
<dbReference type="PANTHER" id="PTHR34597">
    <property type="entry name" value="SLR1661 PROTEIN"/>
    <property type="match status" value="1"/>
</dbReference>
<sequence length="591" mass="64697">MRSRSSKPCAERAFTRGGTQFAPAAALFLALAGSVSAPPAASADPQQPSETNKSETGQAQADQSEKGAQDASAAQPGAPPAPQVFDVYEYRVEGADTLDQSEVEEAVYPYLGEGRTPADIEKARAAVEKKYHDKGLQTVSVAVRHQDIDDKYVALSVTEMRVGHVRVTNSKYHDLDTVKKRARSLKPGVLPDFDDATKDIIALNQWPDRRVTPALRAGVTPGTVDVDLNVEDKLPLHASVELNNRQSPNTTDLRLNGTIHYDNLWQRGHSLSFTYQTAPQRRDDMEAFSASYLTRIPDVEWFSILTYGVISRSDVALLGDINVVGPGETFGMRGVITLPSKENFYHTLSVGLDYKHFGQTLTLGDDSFDSPITYFPVVAAYSASLQVEKSLTQLSATVTHGLRGFGSDSWAEWDAKRYMATPNFFTFNAELSETYDLPEGFQLFGRIGGQLGDQPLVSSEQYSIGGLQTVRGYLESTALGDSGGSASIEIRSPNIGALLQTELEKSGEAPKDRKIFNDWRLFAFIDGGFTMIHEPLVEQESRSKLWSYGAGTTFKAFDVLNGMVAVAVPEATEPSVKEGEPRVLFRIWGEL</sequence>
<feature type="domain" description="Haemolysin activator HlyB C-terminal" evidence="6">
    <location>
        <begin position="222"/>
        <end position="494"/>
    </location>
</feature>